<gene>
    <name evidence="2" type="ORF">ADJ77_06190</name>
</gene>
<dbReference type="EMBL" id="CP012074">
    <property type="protein sequence ID" value="AKU69382.1"/>
    <property type="molecule type" value="Genomic_DNA"/>
</dbReference>
<dbReference type="AlphaFoldDB" id="A0A0K1NJV4"/>
<organism evidence="2 3">
    <name type="scientific">Prevotella fusca JCM 17724</name>
    <dbReference type="NCBI Taxonomy" id="1236517"/>
    <lineage>
        <taxon>Bacteria</taxon>
        <taxon>Pseudomonadati</taxon>
        <taxon>Bacteroidota</taxon>
        <taxon>Bacteroidia</taxon>
        <taxon>Bacteroidales</taxon>
        <taxon>Prevotellaceae</taxon>
        <taxon>Prevotella</taxon>
    </lineage>
</organism>
<dbReference type="Proteomes" id="UP000060345">
    <property type="component" value="Chromosome 1"/>
</dbReference>
<feature type="signal peptide" evidence="1">
    <location>
        <begin position="1"/>
        <end position="21"/>
    </location>
</feature>
<evidence type="ECO:0000256" key="1">
    <source>
        <dbReference type="SAM" id="SignalP"/>
    </source>
</evidence>
<feature type="chain" id="PRO_5005464609" evidence="1">
    <location>
        <begin position="22"/>
        <end position="71"/>
    </location>
</feature>
<protein>
    <submittedName>
        <fullName evidence="2">Uncharacterized protein</fullName>
    </submittedName>
</protein>
<reference evidence="2 3" key="1">
    <citation type="submission" date="2015-07" db="EMBL/GenBank/DDBJ databases">
        <authorList>
            <person name="Noorani M."/>
        </authorList>
    </citation>
    <scope>NUCLEOTIDE SEQUENCE [LARGE SCALE GENOMIC DNA]</scope>
    <source>
        <strain evidence="2 3">W1435</strain>
    </source>
</reference>
<evidence type="ECO:0000313" key="2">
    <source>
        <dbReference type="EMBL" id="AKU69382.1"/>
    </source>
</evidence>
<sequence>MNMKRLILCTLFMLSAMISFAQQLFTSKGVVVDEGITYFDNKPLALQVCRKDNTNYEVSSQINSKKGYVCP</sequence>
<evidence type="ECO:0000313" key="3">
    <source>
        <dbReference type="Proteomes" id="UP000060345"/>
    </source>
</evidence>
<keyword evidence="1" id="KW-0732">Signal</keyword>
<name>A0A0K1NJV4_9BACT</name>
<proteinExistence type="predicted"/>
<dbReference type="KEGG" id="pfus:ADJ77_06190"/>
<accession>A0A0K1NJV4</accession>